<evidence type="ECO:0000256" key="1">
    <source>
        <dbReference type="ARBA" id="ARBA00007626"/>
    </source>
</evidence>
<sequence>MVALLKRIVFAPSKSLFLSPSFSSYTSSPPSDQSALISAVVSLLTHHRSKSRWNHLRSLLSTTTTATLTPIIFSQIALQLKSNPHLALRFFHFTLRHSFCAHNLRSYSTVIHILSRARLKTLARSVIRAALGSPELNNSPAKLFEVLVKTYRECDSAPFVFDLLIKSCLDLKKIDGSIQIVRMLKSRGISPQISTCNSLISSVSRCKGSYEGYGVFRKVFGSEDGEKIEGEAKRDVRVSPNVHSFNALMVGFYRDGDMEMVEETWSEMGSFGCVANAYSYSVLMAMLCEGGRMREVEKIWEEMKVKGIRPDLVAYNTNIGQLCKIGEIEKAEGFVREMGLCGIESSCVTFEHLIRGYCKVGNFDSALLVYKDMIRKDFRLETSTMDVLVQGLCENERVSEALEVMRNATRDVGIYLSRKSYELLITGLCENERIKEALKLQAEMVGKGFEPNSKVYSAFIGGYAKIGNKDMEAMLRKEMSEVEKKQKDD</sequence>
<dbReference type="AlphaFoldDB" id="A0A2P2J614"/>
<dbReference type="InterPro" id="IPR002885">
    <property type="entry name" value="PPR_rpt"/>
</dbReference>
<dbReference type="PROSITE" id="PS51375">
    <property type="entry name" value="PPR"/>
    <property type="match status" value="5"/>
</dbReference>
<dbReference type="EMBL" id="GGEC01008426">
    <property type="protein sequence ID" value="MBW88909.1"/>
    <property type="molecule type" value="Transcribed_RNA"/>
</dbReference>
<evidence type="ECO:0000313" key="4">
    <source>
        <dbReference type="EMBL" id="MBW88910.1"/>
    </source>
</evidence>
<dbReference type="InterPro" id="IPR011990">
    <property type="entry name" value="TPR-like_helical_dom_sf"/>
</dbReference>
<accession>A0A2P2J614</accession>
<keyword evidence="2" id="KW-0677">Repeat</keyword>
<dbReference type="Pfam" id="PF13041">
    <property type="entry name" value="PPR_2"/>
    <property type="match status" value="3"/>
</dbReference>
<feature type="repeat" description="PPR" evidence="3">
    <location>
        <begin position="417"/>
        <end position="451"/>
    </location>
</feature>
<feature type="repeat" description="PPR" evidence="3">
    <location>
        <begin position="241"/>
        <end position="275"/>
    </location>
</feature>
<dbReference type="PANTHER" id="PTHR47941">
    <property type="entry name" value="PENTATRICOPEPTIDE REPEAT-CONTAINING PROTEIN 3, MITOCHONDRIAL"/>
    <property type="match status" value="1"/>
</dbReference>
<name>A0A2P2J614_RHIMU</name>
<feature type="repeat" description="PPR" evidence="3">
    <location>
        <begin position="276"/>
        <end position="310"/>
    </location>
</feature>
<organism evidence="4">
    <name type="scientific">Rhizophora mucronata</name>
    <name type="common">Asiatic mangrove</name>
    <dbReference type="NCBI Taxonomy" id="61149"/>
    <lineage>
        <taxon>Eukaryota</taxon>
        <taxon>Viridiplantae</taxon>
        <taxon>Streptophyta</taxon>
        <taxon>Embryophyta</taxon>
        <taxon>Tracheophyta</taxon>
        <taxon>Spermatophyta</taxon>
        <taxon>Magnoliopsida</taxon>
        <taxon>eudicotyledons</taxon>
        <taxon>Gunneridae</taxon>
        <taxon>Pentapetalae</taxon>
        <taxon>rosids</taxon>
        <taxon>fabids</taxon>
        <taxon>Malpighiales</taxon>
        <taxon>Rhizophoraceae</taxon>
        <taxon>Rhizophora</taxon>
    </lineage>
</organism>
<evidence type="ECO:0000256" key="3">
    <source>
        <dbReference type="PROSITE-ProRule" id="PRU00708"/>
    </source>
</evidence>
<comment type="similarity">
    <text evidence="1">Belongs to the PPR family. P subfamily.</text>
</comment>
<evidence type="ECO:0000256" key="2">
    <source>
        <dbReference type="ARBA" id="ARBA00022737"/>
    </source>
</evidence>
<reference evidence="4" key="1">
    <citation type="submission" date="2018-02" db="EMBL/GenBank/DDBJ databases">
        <title>Rhizophora mucronata_Transcriptome.</title>
        <authorList>
            <person name="Meera S.P."/>
            <person name="Sreeshan A."/>
            <person name="Augustine A."/>
        </authorList>
    </citation>
    <scope>NUCLEOTIDE SEQUENCE</scope>
    <source>
        <tissue evidence="4">Leaf</tissue>
    </source>
</reference>
<dbReference type="Gene3D" id="1.25.40.10">
    <property type="entry name" value="Tetratricopeptide repeat domain"/>
    <property type="match status" value="4"/>
</dbReference>
<proteinExistence type="inferred from homology"/>
<feature type="repeat" description="PPR" evidence="3">
    <location>
        <begin position="346"/>
        <end position="380"/>
    </location>
</feature>
<dbReference type="Pfam" id="PF12854">
    <property type="entry name" value="PPR_1"/>
    <property type="match status" value="1"/>
</dbReference>
<feature type="repeat" description="PPR" evidence="3">
    <location>
        <begin position="311"/>
        <end position="345"/>
    </location>
</feature>
<protein>
    <submittedName>
        <fullName evidence="4">Uncharacterized protein MANES_15G146700</fullName>
    </submittedName>
</protein>
<dbReference type="EMBL" id="GGEC01008427">
    <property type="protein sequence ID" value="MBW88910.1"/>
    <property type="molecule type" value="Transcribed_RNA"/>
</dbReference>
<dbReference type="NCBIfam" id="TIGR00756">
    <property type="entry name" value="PPR"/>
    <property type="match status" value="4"/>
</dbReference>